<keyword evidence="1" id="KW-0812">Transmembrane</keyword>
<evidence type="ECO:0000256" key="1">
    <source>
        <dbReference type="SAM" id="Phobius"/>
    </source>
</evidence>
<feature type="transmembrane region" description="Helical" evidence="1">
    <location>
        <begin position="45"/>
        <end position="67"/>
    </location>
</feature>
<dbReference type="EMBL" id="FLQU01000370">
    <property type="protein sequence ID" value="SBS84597.1"/>
    <property type="molecule type" value="Genomic_DNA"/>
</dbReference>
<protein>
    <submittedName>
        <fullName evidence="2">Uncharacterized protein</fullName>
    </submittedName>
</protein>
<accession>A0A1A8VYZ4</accession>
<sequence>MNRTLRCMKRGTAQYSTLQCNMAQHSTSWQRIFVENVLPKRKQRWIIRLLGGTFGIPIVYPSIVYPYDMLPEK</sequence>
<proteinExistence type="predicted"/>
<dbReference type="EMBL" id="FLQV01000459">
    <property type="protein sequence ID" value="SBS93092.1"/>
    <property type="molecule type" value="Genomic_DNA"/>
</dbReference>
<evidence type="ECO:0000313" key="3">
    <source>
        <dbReference type="EMBL" id="SBS93092.1"/>
    </source>
</evidence>
<evidence type="ECO:0000313" key="2">
    <source>
        <dbReference type="EMBL" id="SBS84597.1"/>
    </source>
</evidence>
<keyword evidence="1" id="KW-1133">Transmembrane helix</keyword>
<dbReference type="Proteomes" id="UP000078546">
    <property type="component" value="Unassembled WGS sequence"/>
</dbReference>
<evidence type="ECO:0000313" key="4">
    <source>
        <dbReference type="Proteomes" id="UP000078546"/>
    </source>
</evidence>
<dbReference type="Proteomes" id="UP000078560">
    <property type="component" value="Unassembled WGS sequence"/>
</dbReference>
<dbReference type="AlphaFoldDB" id="A0A1A8VYZ4"/>
<reference evidence="4 5" key="2">
    <citation type="submission" date="2016-05" db="EMBL/GenBank/DDBJ databases">
        <authorList>
            <person name="Naeem Raeece"/>
        </authorList>
    </citation>
    <scope>NUCLEOTIDE SEQUENCE [LARGE SCALE GENOMIC DNA]</scope>
</reference>
<name>A0A1A8VYZ4_PLAOA</name>
<gene>
    <name evidence="3" type="ORF">POVCU1_024660</name>
    <name evidence="2" type="ORF">POVCU2_0026910</name>
</gene>
<evidence type="ECO:0000313" key="5">
    <source>
        <dbReference type="Proteomes" id="UP000078560"/>
    </source>
</evidence>
<keyword evidence="1" id="KW-0472">Membrane</keyword>
<organism evidence="2 5">
    <name type="scientific">Plasmodium ovale curtisi</name>
    <dbReference type="NCBI Taxonomy" id="864141"/>
    <lineage>
        <taxon>Eukaryota</taxon>
        <taxon>Sar</taxon>
        <taxon>Alveolata</taxon>
        <taxon>Apicomplexa</taxon>
        <taxon>Aconoidasida</taxon>
        <taxon>Haemosporida</taxon>
        <taxon>Plasmodiidae</taxon>
        <taxon>Plasmodium</taxon>
        <taxon>Plasmodium (Plasmodium)</taxon>
    </lineage>
</organism>
<reference evidence="2" key="1">
    <citation type="submission" date="2016-05" db="EMBL/GenBank/DDBJ databases">
        <authorList>
            <person name="Lavstsen T."/>
            <person name="Jespersen J.S."/>
        </authorList>
    </citation>
    <scope>NUCLEOTIDE SEQUENCE [LARGE SCALE GENOMIC DNA]</scope>
</reference>